<gene>
    <name evidence="2" type="primary">tsaB</name>
    <name evidence="2" type="ORF">JHU38_09425</name>
</gene>
<sequence>MSCILNIETSTDICSVAVSNDAACIFNEEDHSGPNHAVKLGRFVDEALSFIDNHAIPLDAVAVSCGPGSYTGLRIGASMAKGICYGRDVKLIAVPTLELMTVPVLLQEKVTEENALLCPMLDARRMEVYAQLFDRSLKEVRPILADVVDAETYKKYLDKAPVYFMGNGAAKCMDIINHPNAHLIEGVQPLAKYMFPLAERRIARQKFEDIAYFVPFYLKDFVAKKSKDMLASLHL</sequence>
<dbReference type="NCBIfam" id="TIGR03725">
    <property type="entry name" value="T6A_YeaZ"/>
    <property type="match status" value="1"/>
</dbReference>
<evidence type="ECO:0000313" key="2">
    <source>
        <dbReference type="EMBL" id="MBO1363985.1"/>
    </source>
</evidence>
<proteinExistence type="predicted"/>
<dbReference type="InterPro" id="IPR043129">
    <property type="entry name" value="ATPase_NBD"/>
</dbReference>
<name>A0ABS3M783_9BACT</name>
<protein>
    <submittedName>
        <fullName evidence="2">tRNA (Adenosine(37)-N6)-threonylcarbamoyltransferase complex dimerization subunit type 1 TsaB</fullName>
    </submittedName>
</protein>
<keyword evidence="3" id="KW-1185">Reference proteome</keyword>
<feature type="domain" description="Gcp-like" evidence="1">
    <location>
        <begin position="34"/>
        <end position="201"/>
    </location>
</feature>
<dbReference type="PANTHER" id="PTHR11735:SF11">
    <property type="entry name" value="TRNA THREONYLCARBAMOYLADENOSINE BIOSYNTHESIS PROTEIN TSAB"/>
    <property type="match status" value="1"/>
</dbReference>
<comment type="caution">
    <text evidence="2">The sequence shown here is derived from an EMBL/GenBank/DDBJ whole genome shotgun (WGS) entry which is preliminary data.</text>
</comment>
<dbReference type="Pfam" id="PF00814">
    <property type="entry name" value="TsaD"/>
    <property type="match status" value="1"/>
</dbReference>
<dbReference type="PANTHER" id="PTHR11735">
    <property type="entry name" value="TRNA N6-ADENOSINE THREONYLCARBAMOYLTRANSFERASE"/>
    <property type="match status" value="1"/>
</dbReference>
<reference evidence="2 3" key="1">
    <citation type="submission" date="2021-01" db="EMBL/GenBank/DDBJ databases">
        <title>Prevotella A2931 sp. nov.</title>
        <authorList>
            <person name="Buhl M."/>
            <person name="Oberhettinger P."/>
        </authorList>
    </citation>
    <scope>NUCLEOTIDE SEQUENCE [LARGE SCALE GENOMIC DNA]</scope>
    <source>
        <strain evidence="2 3">A2931</strain>
    </source>
</reference>
<dbReference type="RefSeq" id="WP_107582056.1">
    <property type="nucleotide sequence ID" value="NZ_JAERMS010000033.1"/>
</dbReference>
<dbReference type="CDD" id="cd24032">
    <property type="entry name" value="ASKHA_NBD_TsaB"/>
    <property type="match status" value="1"/>
</dbReference>
<dbReference type="Gene3D" id="3.30.420.40">
    <property type="match status" value="2"/>
</dbReference>
<organism evidence="2 3">
    <name type="scientific">Prevotella illustrans</name>
    <dbReference type="NCBI Taxonomy" id="2800387"/>
    <lineage>
        <taxon>Bacteria</taxon>
        <taxon>Pseudomonadati</taxon>
        <taxon>Bacteroidota</taxon>
        <taxon>Bacteroidia</taxon>
        <taxon>Bacteroidales</taxon>
        <taxon>Prevotellaceae</taxon>
        <taxon>Prevotella</taxon>
    </lineage>
</organism>
<accession>A0ABS3M783</accession>
<dbReference type="Proteomes" id="UP000664265">
    <property type="component" value="Unassembled WGS sequence"/>
</dbReference>
<dbReference type="InterPro" id="IPR000905">
    <property type="entry name" value="Gcp-like_dom"/>
</dbReference>
<evidence type="ECO:0000259" key="1">
    <source>
        <dbReference type="Pfam" id="PF00814"/>
    </source>
</evidence>
<dbReference type="EMBL" id="JAERMS010000033">
    <property type="protein sequence ID" value="MBO1363985.1"/>
    <property type="molecule type" value="Genomic_DNA"/>
</dbReference>
<dbReference type="SUPFAM" id="SSF53067">
    <property type="entry name" value="Actin-like ATPase domain"/>
    <property type="match status" value="2"/>
</dbReference>
<dbReference type="InterPro" id="IPR022496">
    <property type="entry name" value="T6A_TsaB"/>
</dbReference>
<evidence type="ECO:0000313" key="3">
    <source>
        <dbReference type="Proteomes" id="UP000664265"/>
    </source>
</evidence>